<keyword evidence="3" id="KW-1185">Reference proteome</keyword>
<feature type="compositionally biased region" description="Acidic residues" evidence="1">
    <location>
        <begin position="9"/>
        <end position="22"/>
    </location>
</feature>
<evidence type="ECO:0000313" key="2">
    <source>
        <dbReference type="EMBL" id="KNC65379.1"/>
    </source>
</evidence>
<accession>A0A0L0ELP2</accession>
<name>A0A0L0ELP2_9EUKA</name>
<dbReference type="RefSeq" id="XP_014143125.1">
    <property type="nucleotide sequence ID" value="XM_014287650.1"/>
</dbReference>
<feature type="non-terminal residue" evidence="2">
    <location>
        <position position="1"/>
    </location>
</feature>
<evidence type="ECO:0000256" key="1">
    <source>
        <dbReference type="SAM" id="MobiDB-lite"/>
    </source>
</evidence>
<proteinExistence type="predicted"/>
<feature type="compositionally biased region" description="Basic and acidic residues" evidence="1">
    <location>
        <begin position="44"/>
        <end position="53"/>
    </location>
</feature>
<protein>
    <submittedName>
        <fullName evidence="2">Uncharacterized protein</fullName>
    </submittedName>
</protein>
<dbReference type="Proteomes" id="UP000054560">
    <property type="component" value="Unassembled WGS sequence"/>
</dbReference>
<gene>
    <name evidence="2" type="ORF">SARC_18270</name>
</gene>
<sequence length="88" mass="9932">QTNEKRIDSDEEDLGLDSDSDGDIGAIMASSRGQGGHKQKKKKHADDWKDVEITRPLIDPLDDDEGRPPGMSDSLKFRNRSLYSEIFR</sequence>
<organism evidence="2 3">
    <name type="scientific">Sphaeroforma arctica JP610</name>
    <dbReference type="NCBI Taxonomy" id="667725"/>
    <lineage>
        <taxon>Eukaryota</taxon>
        <taxon>Ichthyosporea</taxon>
        <taxon>Ichthyophonida</taxon>
        <taxon>Sphaeroforma</taxon>
    </lineage>
</organism>
<feature type="region of interest" description="Disordered" evidence="1">
    <location>
        <begin position="1"/>
        <end position="78"/>
    </location>
</feature>
<dbReference type="AlphaFoldDB" id="A0A0L0ELP2"/>
<evidence type="ECO:0000313" key="3">
    <source>
        <dbReference type="Proteomes" id="UP000054560"/>
    </source>
</evidence>
<reference evidence="2 3" key="1">
    <citation type="submission" date="2011-02" db="EMBL/GenBank/DDBJ databases">
        <title>The Genome Sequence of Sphaeroforma arctica JP610.</title>
        <authorList>
            <consortium name="The Broad Institute Genome Sequencing Platform"/>
            <person name="Russ C."/>
            <person name="Cuomo C."/>
            <person name="Young S.K."/>
            <person name="Zeng Q."/>
            <person name="Gargeya S."/>
            <person name="Alvarado L."/>
            <person name="Berlin A."/>
            <person name="Chapman S.B."/>
            <person name="Chen Z."/>
            <person name="Freedman E."/>
            <person name="Gellesch M."/>
            <person name="Goldberg J."/>
            <person name="Griggs A."/>
            <person name="Gujja S."/>
            <person name="Heilman E."/>
            <person name="Heiman D."/>
            <person name="Howarth C."/>
            <person name="Mehta T."/>
            <person name="Neiman D."/>
            <person name="Pearson M."/>
            <person name="Roberts A."/>
            <person name="Saif S."/>
            <person name="Shea T."/>
            <person name="Shenoy N."/>
            <person name="Sisk P."/>
            <person name="Stolte C."/>
            <person name="Sykes S."/>
            <person name="White J."/>
            <person name="Yandava C."/>
            <person name="Burger G."/>
            <person name="Gray M.W."/>
            <person name="Holland P.W.H."/>
            <person name="King N."/>
            <person name="Lang F.B.F."/>
            <person name="Roger A.J."/>
            <person name="Ruiz-Trillo I."/>
            <person name="Haas B."/>
            <person name="Nusbaum C."/>
            <person name="Birren B."/>
        </authorList>
    </citation>
    <scope>NUCLEOTIDE SEQUENCE [LARGE SCALE GENOMIC DNA]</scope>
    <source>
        <strain evidence="2 3">JP610</strain>
    </source>
</reference>
<dbReference type="EMBL" id="KQ256706">
    <property type="protein sequence ID" value="KNC65379.1"/>
    <property type="molecule type" value="Genomic_DNA"/>
</dbReference>
<dbReference type="GeneID" id="25918774"/>